<reference evidence="1" key="1">
    <citation type="journal article" date="2014" name="Int. J. Syst. Evol. Microbiol.">
        <title>Complete genome sequence of Corynebacterium casei LMG S-19264T (=DSM 44701T), isolated from a smear-ripened cheese.</title>
        <authorList>
            <consortium name="US DOE Joint Genome Institute (JGI-PGF)"/>
            <person name="Walter F."/>
            <person name="Albersmeier A."/>
            <person name="Kalinowski J."/>
            <person name="Ruckert C."/>
        </authorList>
    </citation>
    <scope>NUCLEOTIDE SEQUENCE</scope>
    <source>
        <strain evidence="1">CGMCC 4.7299</strain>
    </source>
</reference>
<organism evidence="1 2">
    <name type="scientific">Mangrovihabitans endophyticus</name>
    <dbReference type="NCBI Taxonomy" id="1751298"/>
    <lineage>
        <taxon>Bacteria</taxon>
        <taxon>Bacillati</taxon>
        <taxon>Actinomycetota</taxon>
        <taxon>Actinomycetes</taxon>
        <taxon>Micromonosporales</taxon>
        <taxon>Micromonosporaceae</taxon>
        <taxon>Mangrovihabitans</taxon>
    </lineage>
</organism>
<accession>A0A8J3C5B0</accession>
<dbReference type="SUPFAM" id="SSF53474">
    <property type="entry name" value="alpha/beta-Hydrolases"/>
    <property type="match status" value="1"/>
</dbReference>
<dbReference type="RefSeq" id="WP_229716378.1">
    <property type="nucleotide sequence ID" value="NZ_BMMX01000088.1"/>
</dbReference>
<comment type="caution">
    <text evidence="1">The sequence shown here is derived from an EMBL/GenBank/DDBJ whole genome shotgun (WGS) entry which is preliminary data.</text>
</comment>
<protein>
    <recommendedName>
        <fullName evidence="3">Alpha/beta hydrolase</fullName>
    </recommendedName>
</protein>
<evidence type="ECO:0000313" key="1">
    <source>
        <dbReference type="EMBL" id="GGL21058.1"/>
    </source>
</evidence>
<dbReference type="Gene3D" id="3.40.50.1820">
    <property type="entry name" value="alpha/beta hydrolase"/>
    <property type="match status" value="1"/>
</dbReference>
<evidence type="ECO:0000313" key="2">
    <source>
        <dbReference type="Proteomes" id="UP000656042"/>
    </source>
</evidence>
<name>A0A8J3C5B0_9ACTN</name>
<dbReference type="Proteomes" id="UP000656042">
    <property type="component" value="Unassembled WGS sequence"/>
</dbReference>
<keyword evidence="2" id="KW-1185">Reference proteome</keyword>
<reference evidence="1" key="2">
    <citation type="submission" date="2020-09" db="EMBL/GenBank/DDBJ databases">
        <authorList>
            <person name="Sun Q."/>
            <person name="Zhou Y."/>
        </authorList>
    </citation>
    <scope>NUCLEOTIDE SEQUENCE</scope>
    <source>
        <strain evidence="1">CGMCC 4.7299</strain>
    </source>
</reference>
<sequence length="280" mass="29460">MAKVVAVHGILNTFLTRPQMVETWGPALLGGVELAGGARGSITANDLEFVAYGDVFRPAGRFLDGGIPPLTAGDVEPGLETELLRAWWEAAAAVDPQVAAPDGRSLGAASSARAAVLALAGSRFLARVSERVLVFWLKQVSSYFTEPQVREQIQGRFAAAIGADTRVVVAHSLGSVVAYEALCAHPQWLVTDFVTVGSPLGVPHIVADRLQPPAGPGQPAVARWVNITDDGDFVALQPRLRQLFGDRVTDVGISNGISAHQVVRYLSAAETGAAILAGLR</sequence>
<proteinExistence type="predicted"/>
<dbReference type="AlphaFoldDB" id="A0A8J3C5B0"/>
<gene>
    <name evidence="1" type="ORF">GCM10012284_64670</name>
</gene>
<dbReference type="InterPro" id="IPR029058">
    <property type="entry name" value="AB_hydrolase_fold"/>
</dbReference>
<dbReference type="EMBL" id="BMMX01000088">
    <property type="protein sequence ID" value="GGL21058.1"/>
    <property type="molecule type" value="Genomic_DNA"/>
</dbReference>
<evidence type="ECO:0008006" key="3">
    <source>
        <dbReference type="Google" id="ProtNLM"/>
    </source>
</evidence>